<evidence type="ECO:0000259" key="2">
    <source>
        <dbReference type="Pfam" id="PF01172"/>
    </source>
</evidence>
<dbReference type="InterPro" id="IPR019783">
    <property type="entry name" value="SDO1/SBDS_N"/>
</dbReference>
<protein>
    <submittedName>
        <fullName evidence="3">Shwachman-Bodian-diamond syndrome protein</fullName>
    </submittedName>
</protein>
<proteinExistence type="predicted"/>
<organism evidence="3 4">
    <name type="scientific">Emericellopsis atlantica</name>
    <dbReference type="NCBI Taxonomy" id="2614577"/>
    <lineage>
        <taxon>Eukaryota</taxon>
        <taxon>Fungi</taxon>
        <taxon>Dikarya</taxon>
        <taxon>Ascomycota</taxon>
        <taxon>Pezizomycotina</taxon>
        <taxon>Sordariomycetes</taxon>
        <taxon>Hypocreomycetidae</taxon>
        <taxon>Hypocreales</taxon>
        <taxon>Bionectriaceae</taxon>
        <taxon>Emericellopsis</taxon>
    </lineage>
</organism>
<feature type="region of interest" description="Disordered" evidence="1">
    <location>
        <begin position="94"/>
        <end position="114"/>
    </location>
</feature>
<dbReference type="GeneID" id="70296006"/>
<dbReference type="SUPFAM" id="SSF89895">
    <property type="entry name" value="FYSH domain"/>
    <property type="match status" value="1"/>
</dbReference>
<dbReference type="Proteomes" id="UP000887229">
    <property type="component" value="Unassembled WGS sequence"/>
</dbReference>
<accession>A0A9P7ZKE1</accession>
<dbReference type="OrthoDB" id="2567806at2759"/>
<gene>
    <name evidence="3" type="ORF">F5Z01DRAFT_675021</name>
</gene>
<dbReference type="Pfam" id="PF01172">
    <property type="entry name" value="SBDS_N"/>
    <property type="match status" value="1"/>
</dbReference>
<comment type="caution">
    <text evidence="3">The sequence shown here is derived from an EMBL/GenBank/DDBJ whole genome shotgun (WGS) entry which is preliminary data.</text>
</comment>
<sequence length="114" mass="12710">MARGEATQNKVHFKGNNDDFIVFVDDVEAFKNWQSDSSVPLAHFVSSFKVFLTHKQGTQGQLDAAPKSTLASEFDTENEEEVIKKILKEGTLQTVEMSGRQGPTNDSMNAMRTK</sequence>
<evidence type="ECO:0000256" key="1">
    <source>
        <dbReference type="SAM" id="MobiDB-lite"/>
    </source>
</evidence>
<keyword evidence="4" id="KW-1185">Reference proteome</keyword>
<dbReference type="RefSeq" id="XP_046117539.1">
    <property type="nucleotide sequence ID" value="XM_046265103.1"/>
</dbReference>
<name>A0A9P7ZKE1_9HYPO</name>
<dbReference type="EMBL" id="MU251257">
    <property type="protein sequence ID" value="KAG9253615.1"/>
    <property type="molecule type" value="Genomic_DNA"/>
</dbReference>
<evidence type="ECO:0000313" key="3">
    <source>
        <dbReference type="EMBL" id="KAG9253615.1"/>
    </source>
</evidence>
<reference evidence="3" key="1">
    <citation type="journal article" date="2021" name="IMA Fungus">
        <title>Genomic characterization of three marine fungi, including Emericellopsis atlantica sp. nov. with signatures of a generalist lifestyle and marine biomass degradation.</title>
        <authorList>
            <person name="Hagestad O.C."/>
            <person name="Hou L."/>
            <person name="Andersen J.H."/>
            <person name="Hansen E.H."/>
            <person name="Altermark B."/>
            <person name="Li C."/>
            <person name="Kuhnert E."/>
            <person name="Cox R.J."/>
            <person name="Crous P.W."/>
            <person name="Spatafora J.W."/>
            <person name="Lail K."/>
            <person name="Amirebrahimi M."/>
            <person name="Lipzen A."/>
            <person name="Pangilinan J."/>
            <person name="Andreopoulos W."/>
            <person name="Hayes R.D."/>
            <person name="Ng V."/>
            <person name="Grigoriev I.V."/>
            <person name="Jackson S.A."/>
            <person name="Sutton T.D.S."/>
            <person name="Dobson A.D.W."/>
            <person name="Rama T."/>
        </authorList>
    </citation>
    <scope>NUCLEOTIDE SEQUENCE</scope>
    <source>
        <strain evidence="3">TS7</strain>
    </source>
</reference>
<dbReference type="InterPro" id="IPR036786">
    <property type="entry name" value="Ribosome_mat_SBDS_N_sf"/>
</dbReference>
<dbReference type="Gene3D" id="3.30.1250.10">
    <property type="entry name" value="Ribosome maturation protein SBDS, N-terminal domain"/>
    <property type="match status" value="1"/>
</dbReference>
<feature type="domain" description="Ribosome maturation protein SDO1/SBDS N-terminal" evidence="2">
    <location>
        <begin position="8"/>
        <end position="98"/>
    </location>
</feature>
<evidence type="ECO:0000313" key="4">
    <source>
        <dbReference type="Proteomes" id="UP000887229"/>
    </source>
</evidence>
<dbReference type="AlphaFoldDB" id="A0A9P7ZKE1"/>